<evidence type="ECO:0000256" key="1">
    <source>
        <dbReference type="ARBA" id="ARBA00009179"/>
    </source>
</evidence>
<dbReference type="InterPro" id="IPR036034">
    <property type="entry name" value="PDZ_sf"/>
</dbReference>
<protein>
    <submittedName>
        <fullName evidence="8">Tail-specific protease</fullName>
        <ecNumber evidence="8">3.4.21.102</ecNumber>
    </submittedName>
</protein>
<evidence type="ECO:0000256" key="4">
    <source>
        <dbReference type="ARBA" id="ARBA00022825"/>
    </source>
</evidence>
<dbReference type="SMART" id="SM00245">
    <property type="entry name" value="TSPc"/>
    <property type="match status" value="1"/>
</dbReference>
<dbReference type="Pfam" id="PF03572">
    <property type="entry name" value="Peptidase_S41"/>
    <property type="match status" value="1"/>
</dbReference>
<keyword evidence="6" id="KW-0732">Signal</keyword>
<feature type="domain" description="PDZ" evidence="7">
    <location>
        <begin position="249"/>
        <end position="315"/>
    </location>
</feature>
<dbReference type="eggNOG" id="COG0793">
    <property type="taxonomic scope" value="Bacteria"/>
</dbReference>
<dbReference type="PANTHER" id="PTHR32060:SF30">
    <property type="entry name" value="CARBOXY-TERMINAL PROCESSING PROTEASE CTPA"/>
    <property type="match status" value="1"/>
</dbReference>
<dbReference type="MEROPS" id="S41.001"/>
<dbReference type="CDD" id="cd06782">
    <property type="entry name" value="cpPDZ_CPP-like"/>
    <property type="match status" value="1"/>
</dbReference>
<dbReference type="EC" id="3.4.21.102" evidence="8"/>
<dbReference type="Pfam" id="PF00595">
    <property type="entry name" value="PDZ"/>
    <property type="match status" value="1"/>
</dbReference>
<evidence type="ECO:0000313" key="8">
    <source>
        <dbReference type="EMBL" id="ADI39009.1"/>
    </source>
</evidence>
<evidence type="ECO:0000259" key="7">
    <source>
        <dbReference type="PROSITE" id="PS50106"/>
    </source>
</evidence>
<dbReference type="InterPro" id="IPR029045">
    <property type="entry name" value="ClpP/crotonase-like_dom_sf"/>
</dbReference>
<organism evidence="8 9">
    <name type="scientific">Waddlia chondrophila (strain ATCC VR-1470 / WSU 86-1044)</name>
    <dbReference type="NCBI Taxonomy" id="716544"/>
    <lineage>
        <taxon>Bacteria</taxon>
        <taxon>Pseudomonadati</taxon>
        <taxon>Chlamydiota</taxon>
        <taxon>Chlamydiia</taxon>
        <taxon>Parachlamydiales</taxon>
        <taxon>Waddliaceae</taxon>
        <taxon>Waddlia</taxon>
    </lineage>
</organism>
<dbReference type="STRING" id="716544.wcw_1665"/>
<keyword evidence="9" id="KW-1185">Reference proteome</keyword>
<dbReference type="SMART" id="SM00228">
    <property type="entry name" value="PDZ"/>
    <property type="match status" value="1"/>
</dbReference>
<dbReference type="GO" id="GO:0030288">
    <property type="term" value="C:outer membrane-bounded periplasmic space"/>
    <property type="evidence" value="ECO:0007669"/>
    <property type="project" value="TreeGrafter"/>
</dbReference>
<dbReference type="Gene3D" id="2.30.42.10">
    <property type="match status" value="1"/>
</dbReference>
<dbReference type="SUPFAM" id="SSF52096">
    <property type="entry name" value="ClpP/crotonase"/>
    <property type="match status" value="1"/>
</dbReference>
<dbReference type="RefSeq" id="WP_013182715.1">
    <property type="nucleotide sequence ID" value="NZ_LVEB01000019.1"/>
</dbReference>
<dbReference type="OrthoDB" id="9812068at2"/>
<comment type="similarity">
    <text evidence="1 5">Belongs to the peptidase S41A family.</text>
</comment>
<dbReference type="Gene3D" id="3.90.226.10">
    <property type="entry name" value="2-enoyl-CoA Hydratase, Chain A, domain 1"/>
    <property type="match status" value="1"/>
</dbReference>
<dbReference type="SUPFAM" id="SSF50156">
    <property type="entry name" value="PDZ domain-like"/>
    <property type="match status" value="1"/>
</dbReference>
<sequence length="664" mass="75583">MMKRFLYFLVAVLIPVSVFSEQEELLTKKDVHEVMEKILSQHVDYHQVSGEIFTKAFQLYIDQFDPNRVYLLQEEVDKAVNVSPIQMKRIISQYRKGQLDKFEEIDQLIQNGIHRTREYRKEILKNGDALFQSSSNKSRLNFQEEKSSFPKNSSELKNRIKEQLVNYINVERLRYGDKTVMKNRERILQSFMETTEHWENQYLYVDSQGKKLNSLEQENLFAMHVLKALAGSLDSHTSFLDQNEALDMKIRLEKGFKGIGVVLQQKPEGIVITRMIKDGPAMKSGVIQVGDRIVNINGNNVEYVSLEELVGKLREQKGSSVSIELKRTVDGKDILIKANLPRELITVEEGRVKAEYEPYGDGIIGKISMDSFYQGDHGVTSEKDMRRAIKDLEKQGKLEGLIIDLRENSGGFLNQAVKVAGLFITNGVVVVSKYSNGEERFYRDMDGKVSFDGPMIILTSKATASAAEIVAQALQDYGVALVVGDEQTYGKGTIQSQTVTDGSSASHFKVTVGKYYTVSGKTPQVSGVKADIIVPSYYSKELIGEEYLEYPIASDTIPSSFQDQLADVDPGLKPWYLRYYMPSLQKKKTSWSSHLNFFQANSRKRLAQNAVYQKFLKGELDWDPLQKNEELPENLDFQMQEAVSIMRDMIRVDKPLFNKGIADD</sequence>
<dbReference type="Pfam" id="PF17804">
    <property type="entry name" value="TSP_NTD"/>
    <property type="match status" value="1"/>
</dbReference>
<keyword evidence="2 5" id="KW-0645">Protease</keyword>
<gene>
    <name evidence="8" type="primary">tsp1</name>
    <name evidence="8" type="ordered locus">wcw_1665</name>
</gene>
<dbReference type="GO" id="GO:0004252">
    <property type="term" value="F:serine-type endopeptidase activity"/>
    <property type="evidence" value="ECO:0007669"/>
    <property type="project" value="UniProtKB-EC"/>
</dbReference>
<evidence type="ECO:0000256" key="6">
    <source>
        <dbReference type="SAM" id="SignalP"/>
    </source>
</evidence>
<accession>D6YSG4</accession>
<dbReference type="PROSITE" id="PS50106">
    <property type="entry name" value="PDZ"/>
    <property type="match status" value="1"/>
</dbReference>
<dbReference type="InterPro" id="IPR004447">
    <property type="entry name" value="Peptidase_S41A"/>
</dbReference>
<evidence type="ECO:0000256" key="3">
    <source>
        <dbReference type="ARBA" id="ARBA00022801"/>
    </source>
</evidence>
<dbReference type="AlphaFoldDB" id="D6YSG4"/>
<evidence type="ECO:0000256" key="5">
    <source>
        <dbReference type="RuleBase" id="RU004404"/>
    </source>
</evidence>
<keyword evidence="3 5" id="KW-0378">Hydrolase</keyword>
<dbReference type="InterPro" id="IPR040573">
    <property type="entry name" value="TSP_N"/>
</dbReference>
<proteinExistence type="inferred from homology"/>
<dbReference type="Proteomes" id="UP000001505">
    <property type="component" value="Chromosome"/>
</dbReference>
<evidence type="ECO:0000313" key="9">
    <source>
        <dbReference type="Proteomes" id="UP000001505"/>
    </source>
</evidence>
<dbReference type="EMBL" id="CP001928">
    <property type="protein sequence ID" value="ADI39009.1"/>
    <property type="molecule type" value="Genomic_DNA"/>
</dbReference>
<dbReference type="InterPro" id="IPR005151">
    <property type="entry name" value="Tail-specific_protease"/>
</dbReference>
<feature type="signal peptide" evidence="6">
    <location>
        <begin position="1"/>
        <end position="20"/>
    </location>
</feature>
<evidence type="ECO:0000256" key="2">
    <source>
        <dbReference type="ARBA" id="ARBA00022670"/>
    </source>
</evidence>
<dbReference type="InterPro" id="IPR001478">
    <property type="entry name" value="PDZ"/>
</dbReference>
<dbReference type="NCBIfam" id="TIGR00225">
    <property type="entry name" value="prc"/>
    <property type="match status" value="1"/>
</dbReference>
<feature type="chain" id="PRO_5003091098" evidence="6">
    <location>
        <begin position="21"/>
        <end position="664"/>
    </location>
</feature>
<dbReference type="CDD" id="cd07560">
    <property type="entry name" value="Peptidase_S41_CPP"/>
    <property type="match status" value="1"/>
</dbReference>
<reference evidence="8 9" key="1">
    <citation type="journal article" date="2010" name="PLoS ONE">
        <title>The Waddlia genome: a window into chlamydial biology.</title>
        <authorList>
            <person name="Bertelli C."/>
            <person name="Collyn F."/>
            <person name="Croxatto A."/>
            <person name="Ruckert C."/>
            <person name="Polkinghorne A."/>
            <person name="Kebbi-Beghdadi C."/>
            <person name="Goesmann A."/>
            <person name="Vaughan L."/>
            <person name="Greub G."/>
        </authorList>
    </citation>
    <scope>NUCLEOTIDE SEQUENCE [LARGE SCALE GENOMIC DNA]</scope>
    <source>
        <strain evidence="9">ATCC VR-1470 / WSU 86-1044</strain>
    </source>
</reference>
<dbReference type="GO" id="GO:0006508">
    <property type="term" value="P:proteolysis"/>
    <property type="evidence" value="ECO:0007669"/>
    <property type="project" value="UniProtKB-KW"/>
</dbReference>
<dbReference type="KEGG" id="wch:wcw_1665"/>
<dbReference type="PANTHER" id="PTHR32060">
    <property type="entry name" value="TAIL-SPECIFIC PROTEASE"/>
    <property type="match status" value="1"/>
</dbReference>
<keyword evidence="4 5" id="KW-0720">Serine protease</keyword>
<dbReference type="HOGENOM" id="CLU_016199_2_0_0"/>
<dbReference type="GO" id="GO:0007165">
    <property type="term" value="P:signal transduction"/>
    <property type="evidence" value="ECO:0007669"/>
    <property type="project" value="TreeGrafter"/>
</dbReference>
<name>D6YSG4_WADCW</name>
<dbReference type="Gene3D" id="3.30.750.44">
    <property type="match status" value="1"/>
</dbReference>